<dbReference type="Proteomes" id="UP001186944">
    <property type="component" value="Unassembled WGS sequence"/>
</dbReference>
<sequence length="389" mass="45510">MATSYNDKEDRDTLIQEYFNLGLKYKDISHLLLHENDIVLSVRQIKRILRNLRLSRRNYSEGMSVVEFIQRELRSSGQLHGYRIMWTKCKENGFNVRVYDVRNILQLLDPVGVSLRSARRLRRRSYYASGPNFIWHIDGYDKLKPFGLCIHGCIDGYSRKMIWLKAYHTNNDPKIIGGYFIEAIEEYGGCPRFVRGDFGTENGHVCSFQSILIEHDNSRSFIYGASTTNQRIESWWGYLRREHMQYWIELLRNIQERGEYSGDFLDKNLMLFCFLGPLQKELDTAAKIWDAHYIRPSSNPRVPYGKPELMFKFPSLWGTAGYDIDVSEDKIAICKSESKFRSTIPCDEDVFDICVNIMKTENLMPAKDVNEAETLYLCLRQNVLSLMNT</sequence>
<feature type="domain" description="Integrase core" evidence="1">
    <location>
        <begin position="126"/>
        <end position="299"/>
    </location>
</feature>
<proteinExistence type="predicted"/>
<dbReference type="EMBL" id="VSWD01000012">
    <property type="protein sequence ID" value="KAK3086248.1"/>
    <property type="molecule type" value="Genomic_DNA"/>
</dbReference>
<evidence type="ECO:0000259" key="1">
    <source>
        <dbReference type="Pfam" id="PF24764"/>
    </source>
</evidence>
<evidence type="ECO:0000313" key="2">
    <source>
        <dbReference type="EMBL" id="KAK3086248.1"/>
    </source>
</evidence>
<gene>
    <name evidence="2" type="ORF">FSP39_015765</name>
</gene>
<keyword evidence="3" id="KW-1185">Reference proteome</keyword>
<dbReference type="AlphaFoldDB" id="A0AA89BKT0"/>
<dbReference type="InterPro" id="IPR058913">
    <property type="entry name" value="Integrase_dom_put"/>
</dbReference>
<protein>
    <recommendedName>
        <fullName evidence="1">Integrase core domain-containing protein</fullName>
    </recommendedName>
</protein>
<comment type="caution">
    <text evidence="2">The sequence shown here is derived from an EMBL/GenBank/DDBJ whole genome shotgun (WGS) entry which is preliminary data.</text>
</comment>
<evidence type="ECO:0000313" key="3">
    <source>
        <dbReference type="Proteomes" id="UP001186944"/>
    </source>
</evidence>
<reference evidence="2" key="1">
    <citation type="submission" date="2019-08" db="EMBL/GenBank/DDBJ databases">
        <title>The improved chromosome-level genome for the pearl oyster Pinctada fucata martensii using PacBio sequencing and Hi-C.</title>
        <authorList>
            <person name="Zheng Z."/>
        </authorList>
    </citation>
    <scope>NUCLEOTIDE SEQUENCE</scope>
    <source>
        <strain evidence="2">ZZ-2019</strain>
        <tissue evidence="2">Adductor muscle</tissue>
    </source>
</reference>
<name>A0AA89BKT0_PINIB</name>
<accession>A0AA89BKT0</accession>
<dbReference type="SUPFAM" id="SSF53098">
    <property type="entry name" value="Ribonuclease H-like"/>
    <property type="match status" value="1"/>
</dbReference>
<dbReference type="Pfam" id="PF24764">
    <property type="entry name" value="rva_4"/>
    <property type="match status" value="1"/>
</dbReference>
<dbReference type="InterPro" id="IPR012337">
    <property type="entry name" value="RNaseH-like_sf"/>
</dbReference>
<organism evidence="2 3">
    <name type="scientific">Pinctada imbricata</name>
    <name type="common">Atlantic pearl-oyster</name>
    <name type="synonym">Pinctada martensii</name>
    <dbReference type="NCBI Taxonomy" id="66713"/>
    <lineage>
        <taxon>Eukaryota</taxon>
        <taxon>Metazoa</taxon>
        <taxon>Spiralia</taxon>
        <taxon>Lophotrochozoa</taxon>
        <taxon>Mollusca</taxon>
        <taxon>Bivalvia</taxon>
        <taxon>Autobranchia</taxon>
        <taxon>Pteriomorphia</taxon>
        <taxon>Pterioida</taxon>
        <taxon>Pterioidea</taxon>
        <taxon>Pteriidae</taxon>
        <taxon>Pinctada</taxon>
    </lineage>
</organism>
<dbReference type="PANTHER" id="PTHR46791">
    <property type="entry name" value="EXPRESSED PROTEIN"/>
    <property type="match status" value="1"/>
</dbReference>
<dbReference type="PANTHER" id="PTHR46791:SF13">
    <property type="entry name" value="CLR5 DOMAIN-CONTAINING PROTEIN"/>
    <property type="match status" value="1"/>
</dbReference>